<reference evidence="5" key="4">
    <citation type="submission" date="2017-01" db="UniProtKB">
        <authorList>
            <consortium name="EnsemblFungi"/>
        </authorList>
    </citation>
    <scope>IDENTIFICATION</scope>
    <source>
        <strain evidence="5">PH-1 / ATCC MYA-4620 / FGSC 9075 / NRRL 31084</strain>
    </source>
</reference>
<dbReference type="STRING" id="229533.I1RLJ8"/>
<dbReference type="RefSeq" id="XP_011323248.1">
    <property type="nucleotide sequence ID" value="XM_011324946.1"/>
</dbReference>
<gene>
    <name evidence="5" type="primary">FG04801.1</name>
    <name evidence="4" type="ORF">FGRAMPH1_01T16345</name>
</gene>
<dbReference type="InParanoid" id="I1RLJ8"/>
<protein>
    <submittedName>
        <fullName evidence="4">Chromosome 3, complete genome</fullName>
    </submittedName>
</protein>
<dbReference type="HOGENOM" id="CLU_070374_1_0_1"/>
<evidence type="ECO:0000256" key="2">
    <source>
        <dbReference type="SAM" id="Phobius"/>
    </source>
</evidence>
<keyword evidence="2" id="KW-0812">Transmembrane</keyword>
<keyword evidence="2" id="KW-1133">Transmembrane helix</keyword>
<evidence type="ECO:0000256" key="1">
    <source>
        <dbReference type="SAM" id="MobiDB-lite"/>
    </source>
</evidence>
<keyword evidence="2" id="KW-0472">Membrane</keyword>
<dbReference type="EnsemblFungi" id="CEF88266">
    <property type="protein sequence ID" value="CEF88266"/>
    <property type="gene ID" value="FGRRES_04801"/>
</dbReference>
<feature type="compositionally biased region" description="Low complexity" evidence="1">
    <location>
        <begin position="172"/>
        <end position="187"/>
    </location>
</feature>
<feature type="region of interest" description="Disordered" evidence="1">
    <location>
        <begin position="150"/>
        <end position="198"/>
    </location>
</feature>
<reference evidence="4 6" key="3">
    <citation type="journal article" date="2015" name="BMC Genomics">
        <title>The completed genome sequence of the pathogenic ascomycete fungus Fusarium graminearum.</title>
        <authorList>
            <person name="King R."/>
            <person name="Urban M."/>
            <person name="Hammond-Kosack M.C."/>
            <person name="Hassani-Pak K."/>
            <person name="Hammond-Kosack K.E."/>
        </authorList>
    </citation>
    <scope>NUCLEOTIDE SEQUENCE [LARGE SCALE GENOMIC DNA]</scope>
    <source>
        <strain evidence="6">ATCC MYA-4620 / CBS 123657 / FGSC 9075 / NRRL 31084 / PH-1</strain>
        <strain evidence="4">PH-1</strain>
    </source>
</reference>
<dbReference type="VEuPathDB" id="FungiDB:FGRAMPH1_01G16345"/>
<dbReference type="OrthoDB" id="5082685at2759"/>
<feature type="compositionally biased region" description="Basic and acidic residues" evidence="1">
    <location>
        <begin position="36"/>
        <end position="46"/>
    </location>
</feature>
<reference evidence="5 6" key="2">
    <citation type="journal article" date="2010" name="Nature">
        <title>Comparative genomics reveals mobile pathogenicity chromosomes in Fusarium.</title>
        <authorList>
            <person name="Ma L.J."/>
            <person name="van der Does H.C."/>
            <person name="Borkovich K.A."/>
            <person name="Coleman J.J."/>
            <person name="Daboussi M.J."/>
            <person name="Di Pietro A."/>
            <person name="Dufresne M."/>
            <person name="Freitag M."/>
            <person name="Grabherr M."/>
            <person name="Henrissat B."/>
            <person name="Houterman P.M."/>
            <person name="Kang S."/>
            <person name="Shim W.B."/>
            <person name="Woloshuk C."/>
            <person name="Xie X."/>
            <person name="Xu J.R."/>
            <person name="Antoniw J."/>
            <person name="Baker S.E."/>
            <person name="Bluhm B.H."/>
            <person name="Breakspear A."/>
            <person name="Brown D.W."/>
            <person name="Butchko R.A."/>
            <person name="Chapman S."/>
            <person name="Coulson R."/>
            <person name="Coutinho P.M."/>
            <person name="Danchin E.G."/>
            <person name="Diener A."/>
            <person name="Gale L.R."/>
            <person name="Gardiner D.M."/>
            <person name="Goff S."/>
            <person name="Hammond-Kosack K.E."/>
            <person name="Hilburn K."/>
            <person name="Hua-Van A."/>
            <person name="Jonkers W."/>
            <person name="Kazan K."/>
            <person name="Kodira C.D."/>
            <person name="Koehrsen M."/>
            <person name="Kumar L."/>
            <person name="Lee Y.H."/>
            <person name="Li L."/>
            <person name="Manners J.M."/>
            <person name="Miranda-Saavedra D."/>
            <person name="Mukherjee M."/>
            <person name="Park G."/>
            <person name="Park J."/>
            <person name="Park S.Y."/>
            <person name="Proctor R.H."/>
            <person name="Regev A."/>
            <person name="Ruiz-Roldan M.C."/>
            <person name="Sain D."/>
            <person name="Sakthikumar S."/>
            <person name="Sykes S."/>
            <person name="Schwartz D.C."/>
            <person name="Turgeon B.G."/>
            <person name="Wapinski I."/>
            <person name="Yoder O."/>
            <person name="Young S."/>
            <person name="Zeng Q."/>
            <person name="Zhou S."/>
            <person name="Galagan J."/>
            <person name="Cuomo C.A."/>
            <person name="Kistler H.C."/>
            <person name="Rep M."/>
        </authorList>
    </citation>
    <scope>GENOME REANNOTATION</scope>
    <source>
        <strain evidence="6">ATCC MYA-4620 / CBS 123657 / FGSC 9075 / NRRL 31084 / PH-1</strain>
        <strain evidence="5">PH-1 / ATCC MYA-4620 / FGSC 9075 / NRRL 31084</strain>
    </source>
</reference>
<feature type="chain" id="PRO_5010124345" evidence="3">
    <location>
        <begin position="21"/>
        <end position="275"/>
    </location>
</feature>
<accession>A0A098E2E2</accession>
<accession>I1RLJ8</accession>
<organism evidence="4 6">
    <name type="scientific">Gibberella zeae (strain ATCC MYA-4620 / CBS 123657 / FGSC 9075 / NRRL 31084 / PH-1)</name>
    <name type="common">Wheat head blight fungus</name>
    <name type="synonym">Fusarium graminearum</name>
    <dbReference type="NCBI Taxonomy" id="229533"/>
    <lineage>
        <taxon>Eukaryota</taxon>
        <taxon>Fungi</taxon>
        <taxon>Dikarya</taxon>
        <taxon>Ascomycota</taxon>
        <taxon>Pezizomycotina</taxon>
        <taxon>Sordariomycetes</taxon>
        <taxon>Hypocreomycetidae</taxon>
        <taxon>Hypocreales</taxon>
        <taxon>Nectriaceae</taxon>
        <taxon>Fusarium</taxon>
    </lineage>
</organism>
<evidence type="ECO:0000313" key="5">
    <source>
        <dbReference type="EnsemblFungi" id="CEF88266"/>
    </source>
</evidence>
<feature type="compositionally biased region" description="Polar residues" evidence="1">
    <location>
        <begin position="150"/>
        <end position="163"/>
    </location>
</feature>
<dbReference type="KEGG" id="fgr:FGSG_04801"/>
<feature type="region of interest" description="Disordered" evidence="1">
    <location>
        <begin position="26"/>
        <end position="46"/>
    </location>
</feature>
<evidence type="ECO:0000256" key="3">
    <source>
        <dbReference type="SAM" id="SignalP"/>
    </source>
</evidence>
<dbReference type="EMBL" id="HG970334">
    <property type="protein sequence ID" value="CEF88266.1"/>
    <property type="molecule type" value="Genomic_DNA"/>
</dbReference>
<evidence type="ECO:0000313" key="4">
    <source>
        <dbReference type="EMBL" id="CEF88266.1"/>
    </source>
</evidence>
<keyword evidence="3" id="KW-0732">Signal</keyword>
<feature type="signal peptide" evidence="3">
    <location>
        <begin position="1"/>
        <end position="20"/>
    </location>
</feature>
<sequence length="275" mass="29989">MHIITIFVQTVAGLATLASCGSTKFLTPPESDSEWPEDRGTGKNERYEPGDVIVITWKTDLGDVDLEIYQLAADGFVNYRPMRTSHKVDLTTSIWDAEYDLLDLALNNEDSVYWFMLSSSGEGRVAQSVHINVTAPQNDETMSVSVSTTLTFRQEEPSSTTEQVLVLETDTEPTTTGSSPSEETSSSADHGLDSGLSRGETAGVTAGAIIGGLLILGGIGWFAWRRLAMRKKDAEGLQHQQQQFCCAETKHELPGNLNTHPSDYARSLPGLYEAP</sequence>
<proteinExistence type="predicted"/>
<feature type="transmembrane region" description="Helical" evidence="2">
    <location>
        <begin position="202"/>
        <end position="224"/>
    </location>
</feature>
<dbReference type="Proteomes" id="UP000070720">
    <property type="component" value="Chromosome 3"/>
</dbReference>
<evidence type="ECO:0000313" key="6">
    <source>
        <dbReference type="Proteomes" id="UP000070720"/>
    </source>
</evidence>
<name>I1RLJ8_GIBZE</name>
<reference evidence="5 6" key="1">
    <citation type="journal article" date="2007" name="Science">
        <title>The Fusarium graminearum genome reveals a link between localized polymorphism and pathogen specialization.</title>
        <authorList>
            <person name="Cuomo C.A."/>
            <person name="Gueldener U."/>
            <person name="Xu J.-R."/>
            <person name="Trail F."/>
            <person name="Turgeon B.G."/>
            <person name="Di Pietro A."/>
            <person name="Walton J.D."/>
            <person name="Ma L.-J."/>
            <person name="Baker S.E."/>
            <person name="Rep M."/>
            <person name="Adam G."/>
            <person name="Antoniw J."/>
            <person name="Baldwin T."/>
            <person name="Calvo S.E."/>
            <person name="Chang Y.-L."/>
            <person name="DeCaprio D."/>
            <person name="Gale L.R."/>
            <person name="Gnerre S."/>
            <person name="Goswami R.S."/>
            <person name="Hammond-Kosack K."/>
            <person name="Harris L.J."/>
            <person name="Hilburn K."/>
            <person name="Kennell J.C."/>
            <person name="Kroken S."/>
            <person name="Magnuson J.K."/>
            <person name="Mannhaupt G."/>
            <person name="Mauceli E.W."/>
            <person name="Mewes H.-W."/>
            <person name="Mitterbauer R."/>
            <person name="Muehlbauer G."/>
            <person name="Muensterkoetter M."/>
            <person name="Nelson D."/>
            <person name="O'Donnell K."/>
            <person name="Ouellet T."/>
            <person name="Qi W."/>
            <person name="Quesneville H."/>
            <person name="Roncero M.I.G."/>
            <person name="Seong K.-Y."/>
            <person name="Tetko I.V."/>
            <person name="Urban M."/>
            <person name="Waalwijk C."/>
            <person name="Ward T.J."/>
            <person name="Yao J."/>
            <person name="Birren B.W."/>
            <person name="Kistler H.C."/>
        </authorList>
    </citation>
    <scope>NUCLEOTIDE SEQUENCE [LARGE SCALE GENOMIC DNA]</scope>
    <source>
        <strain evidence="6">ATCC MYA-4620 / CBS 123657 / FGSC 9075 / NRRL 31084 / PH-1</strain>
        <strain evidence="5">PH-1 / ATCC MYA-4620 / FGSC 9075 / NRRL 31084</strain>
    </source>
</reference>
<feature type="region of interest" description="Disordered" evidence="1">
    <location>
        <begin position="256"/>
        <end position="275"/>
    </location>
</feature>
<keyword evidence="6" id="KW-1185">Reference proteome</keyword>
<dbReference type="eggNOG" id="ENOG502RM80">
    <property type="taxonomic scope" value="Eukaryota"/>
</dbReference>
<dbReference type="AlphaFoldDB" id="I1RLJ8"/>